<dbReference type="InterPro" id="IPR009057">
    <property type="entry name" value="Homeodomain-like_sf"/>
</dbReference>
<evidence type="ECO:0000313" key="12">
    <source>
        <dbReference type="Proteomes" id="UP000327157"/>
    </source>
</evidence>
<dbReference type="EMBL" id="SMOL01000634">
    <property type="protein sequence ID" value="KAB2604262.1"/>
    <property type="molecule type" value="Genomic_DNA"/>
</dbReference>
<evidence type="ECO:0000256" key="1">
    <source>
        <dbReference type="ARBA" id="ARBA00004123"/>
    </source>
</evidence>
<sequence length="256" mass="28082">MQMVVASFESVAGLSSATPYISMALNTVARHFRCLTNSIKDQLKHIRKALGEENMSSAVTAAVTAGCSSKGEKNLAKLKYPTDTDKHMLATQTGLSRNQVSNWFINARVRVWKPMVEEIHMLETRGGSHEGGQDPINKDGNSANEGTSSRPNNDHQLSMNMMPDRQLECSGDAEQQNQEMKRSRLECQVPSSMDGGLMGFVPYQRGGFEAGGLGAVSLTLGLRHGVESAQQQQQLQQQEDQLRRQLGGQVVRDYVG</sequence>
<protein>
    <submittedName>
        <fullName evidence="11">BEL1-like homeodomain protein 9</fullName>
    </submittedName>
</protein>
<keyword evidence="12" id="KW-1185">Reference proteome</keyword>
<evidence type="ECO:0000256" key="5">
    <source>
        <dbReference type="ARBA" id="ARBA00023155"/>
    </source>
</evidence>
<reference evidence="11 12" key="2">
    <citation type="submission" date="2019-11" db="EMBL/GenBank/DDBJ databases">
        <title>A de novo genome assembly of a pear dwarfing rootstock.</title>
        <authorList>
            <person name="Wang F."/>
            <person name="Wang J."/>
            <person name="Li S."/>
            <person name="Zhang Y."/>
            <person name="Fang M."/>
            <person name="Ma L."/>
            <person name="Zhao Y."/>
            <person name="Jiang S."/>
        </authorList>
    </citation>
    <scope>NUCLEOTIDE SEQUENCE [LARGE SCALE GENOMIC DNA]</scope>
    <source>
        <strain evidence="11">S2</strain>
        <tissue evidence="11">Leaf</tissue>
    </source>
</reference>
<evidence type="ECO:0000259" key="10">
    <source>
        <dbReference type="PROSITE" id="PS50071"/>
    </source>
</evidence>
<name>A0A5N5FSQ9_9ROSA</name>
<keyword evidence="3" id="KW-0805">Transcription regulation</keyword>
<keyword evidence="4 8" id="KW-0238">DNA-binding</keyword>
<dbReference type="AlphaFoldDB" id="A0A5N5FSQ9"/>
<dbReference type="InterPro" id="IPR050224">
    <property type="entry name" value="TALE_homeobox"/>
</dbReference>
<dbReference type="Gene3D" id="1.10.10.60">
    <property type="entry name" value="Homeodomain-like"/>
    <property type="match status" value="1"/>
</dbReference>
<dbReference type="InterPro" id="IPR001356">
    <property type="entry name" value="HD"/>
</dbReference>
<dbReference type="SMART" id="SM00389">
    <property type="entry name" value="HOX"/>
    <property type="match status" value="1"/>
</dbReference>
<evidence type="ECO:0000256" key="4">
    <source>
        <dbReference type="ARBA" id="ARBA00023125"/>
    </source>
</evidence>
<dbReference type="OrthoDB" id="10056939at2759"/>
<comment type="subcellular location">
    <subcellularLocation>
        <location evidence="1 8">Nucleus</location>
    </subcellularLocation>
</comment>
<evidence type="ECO:0000256" key="2">
    <source>
        <dbReference type="ARBA" id="ARBA00006454"/>
    </source>
</evidence>
<keyword evidence="6" id="KW-0804">Transcription</keyword>
<accession>A0A5N5FSQ9</accession>
<feature type="DNA-binding region" description="Homeobox" evidence="8">
    <location>
        <begin position="74"/>
        <end position="115"/>
    </location>
</feature>
<evidence type="ECO:0000256" key="3">
    <source>
        <dbReference type="ARBA" id="ARBA00023015"/>
    </source>
</evidence>
<evidence type="ECO:0000256" key="6">
    <source>
        <dbReference type="ARBA" id="ARBA00023163"/>
    </source>
</evidence>
<proteinExistence type="inferred from homology"/>
<feature type="compositionally biased region" description="Polar residues" evidence="9">
    <location>
        <begin position="139"/>
        <end position="158"/>
    </location>
</feature>
<reference evidence="11 12" key="1">
    <citation type="submission" date="2019-09" db="EMBL/GenBank/DDBJ databases">
        <authorList>
            <person name="Ou C."/>
        </authorList>
    </citation>
    <scope>NUCLEOTIDE SEQUENCE [LARGE SCALE GENOMIC DNA]</scope>
    <source>
        <strain evidence="11">S2</strain>
        <tissue evidence="11">Leaf</tissue>
    </source>
</reference>
<dbReference type="SUPFAM" id="SSF46689">
    <property type="entry name" value="Homeodomain-like"/>
    <property type="match status" value="1"/>
</dbReference>
<dbReference type="PANTHER" id="PTHR11850">
    <property type="entry name" value="HOMEOBOX PROTEIN TRANSCRIPTION FACTORS"/>
    <property type="match status" value="1"/>
</dbReference>
<dbReference type="CDD" id="cd00086">
    <property type="entry name" value="homeodomain"/>
    <property type="match status" value="1"/>
</dbReference>
<keyword evidence="5 8" id="KW-0371">Homeobox</keyword>
<comment type="caution">
    <text evidence="11">The sequence shown here is derived from an EMBL/GenBank/DDBJ whole genome shotgun (WGS) entry which is preliminary data.</text>
</comment>
<dbReference type="Proteomes" id="UP000327157">
    <property type="component" value="Unassembled WGS sequence"/>
</dbReference>
<dbReference type="PROSITE" id="PS50071">
    <property type="entry name" value="HOMEOBOX_2"/>
    <property type="match status" value="1"/>
</dbReference>
<evidence type="ECO:0000256" key="8">
    <source>
        <dbReference type="PROSITE-ProRule" id="PRU00108"/>
    </source>
</evidence>
<dbReference type="GO" id="GO:0006355">
    <property type="term" value="P:regulation of DNA-templated transcription"/>
    <property type="evidence" value="ECO:0007669"/>
    <property type="project" value="InterPro"/>
</dbReference>
<dbReference type="GO" id="GO:0003677">
    <property type="term" value="F:DNA binding"/>
    <property type="evidence" value="ECO:0007669"/>
    <property type="project" value="UniProtKB-UniRule"/>
</dbReference>
<dbReference type="Pfam" id="PF05920">
    <property type="entry name" value="Homeobox_KN"/>
    <property type="match status" value="1"/>
</dbReference>
<dbReference type="InterPro" id="IPR006563">
    <property type="entry name" value="POX_dom"/>
</dbReference>
<feature type="region of interest" description="Disordered" evidence="9">
    <location>
        <begin position="124"/>
        <end position="158"/>
    </location>
</feature>
<dbReference type="InterPro" id="IPR008422">
    <property type="entry name" value="KN_HD"/>
</dbReference>
<organism evidence="11 12">
    <name type="scientific">Pyrus ussuriensis x Pyrus communis</name>
    <dbReference type="NCBI Taxonomy" id="2448454"/>
    <lineage>
        <taxon>Eukaryota</taxon>
        <taxon>Viridiplantae</taxon>
        <taxon>Streptophyta</taxon>
        <taxon>Embryophyta</taxon>
        <taxon>Tracheophyta</taxon>
        <taxon>Spermatophyta</taxon>
        <taxon>Magnoliopsida</taxon>
        <taxon>eudicotyledons</taxon>
        <taxon>Gunneridae</taxon>
        <taxon>Pentapetalae</taxon>
        <taxon>rosids</taxon>
        <taxon>fabids</taxon>
        <taxon>Rosales</taxon>
        <taxon>Rosaceae</taxon>
        <taxon>Amygdaloideae</taxon>
        <taxon>Maleae</taxon>
        <taxon>Pyrus</taxon>
    </lineage>
</organism>
<dbReference type="Pfam" id="PF07526">
    <property type="entry name" value="POX"/>
    <property type="match status" value="1"/>
</dbReference>
<feature type="domain" description="Homeobox" evidence="10">
    <location>
        <begin position="72"/>
        <end position="114"/>
    </location>
</feature>
<gene>
    <name evidence="11" type="ORF">D8674_040425</name>
</gene>
<evidence type="ECO:0000256" key="7">
    <source>
        <dbReference type="ARBA" id="ARBA00023242"/>
    </source>
</evidence>
<dbReference type="GO" id="GO:0005634">
    <property type="term" value="C:nucleus"/>
    <property type="evidence" value="ECO:0007669"/>
    <property type="project" value="UniProtKB-SubCell"/>
</dbReference>
<comment type="similarity">
    <text evidence="2">Belongs to the TALE/BELL homeobox family.</text>
</comment>
<evidence type="ECO:0000313" key="11">
    <source>
        <dbReference type="EMBL" id="KAB2604262.1"/>
    </source>
</evidence>
<evidence type="ECO:0000256" key="9">
    <source>
        <dbReference type="SAM" id="MobiDB-lite"/>
    </source>
</evidence>
<keyword evidence="7 8" id="KW-0539">Nucleus</keyword>